<evidence type="ECO:0000313" key="3">
    <source>
        <dbReference type="Proteomes" id="UP000326207"/>
    </source>
</evidence>
<sequence>MKRSTAVGVALAVLLAAVGTAALVTYTADDYLDGRELSVELNATDTGELVTVGHEGGDTLDATNTGALRITVTNTTGDTDAVVASRRIATTDPTFPFAASNTTSIHAPDAESGMRVTVVWVAPTNSGGEQTFLETAL</sequence>
<gene>
    <name evidence="1" type="ORF">DMP03_09205</name>
    <name evidence="2" type="ORF">DP108_08300</name>
</gene>
<dbReference type="RefSeq" id="WP_152120384.1">
    <property type="nucleotide sequence ID" value="NZ_QJOW01000003.1"/>
</dbReference>
<comment type="caution">
    <text evidence="2">The sequence shown here is derived from an EMBL/GenBank/DDBJ whole genome shotgun (WGS) entry which is preliminary data.</text>
</comment>
<evidence type="ECO:0000313" key="1">
    <source>
        <dbReference type="EMBL" id="KAB7515389.1"/>
    </source>
</evidence>
<protein>
    <submittedName>
        <fullName evidence="2">Uncharacterized protein</fullName>
    </submittedName>
</protein>
<dbReference type="AlphaFoldDB" id="A0A5N5UJM3"/>
<accession>A0A5N5UAK8</accession>
<organism evidence="2 3">
    <name type="scientific">Halosegnis rubeus</name>
    <dbReference type="NCBI Taxonomy" id="2212850"/>
    <lineage>
        <taxon>Archaea</taxon>
        <taxon>Methanobacteriati</taxon>
        <taxon>Methanobacteriota</taxon>
        <taxon>Stenosarchaea group</taxon>
        <taxon>Halobacteria</taxon>
        <taxon>Halobacteriales</taxon>
        <taxon>Natronomonadaceae</taxon>
        <taxon>Halosegnis</taxon>
    </lineage>
</organism>
<dbReference type="EMBL" id="QMDY01000004">
    <property type="protein sequence ID" value="KAB7517570.1"/>
    <property type="molecule type" value="Genomic_DNA"/>
</dbReference>
<dbReference type="OrthoDB" id="376412at2157"/>
<dbReference type="EMBL" id="QJOW01000003">
    <property type="protein sequence ID" value="KAB7515389.1"/>
    <property type="molecule type" value="Genomic_DNA"/>
</dbReference>
<proteinExistence type="predicted"/>
<dbReference type="Proteomes" id="UP000326302">
    <property type="component" value="Unassembled WGS sequence"/>
</dbReference>
<name>A0A5N5UJM3_9EURY</name>
<accession>A0A5N5UJM3</accession>
<evidence type="ECO:0000313" key="2">
    <source>
        <dbReference type="EMBL" id="KAB7517570.1"/>
    </source>
</evidence>
<evidence type="ECO:0000313" key="4">
    <source>
        <dbReference type="Proteomes" id="UP000326302"/>
    </source>
</evidence>
<dbReference type="Proteomes" id="UP000326207">
    <property type="component" value="Unassembled WGS sequence"/>
</dbReference>
<reference evidence="3 4" key="1">
    <citation type="submission" date="2019-10" db="EMBL/GenBank/DDBJ databases">
        <title>Unraveling microbial dark matter from salterns through culturing: the case of the genus Halosegnis.</title>
        <authorList>
            <person name="Duran-Viseras A."/>
            <person name="Andrei A.-S."/>
            <person name="Vera-Gargallo B."/>
            <person name="Ghai R."/>
            <person name="Sanchez-Porro C."/>
            <person name="Ventosa A."/>
        </authorList>
    </citation>
    <scope>NUCLEOTIDE SEQUENCE [LARGE SCALE GENOMIC DNA]</scope>
    <source>
        <strain evidence="1 4">F17-44</strain>
        <strain evidence="2 3">F19-13</strain>
    </source>
</reference>